<gene>
    <name evidence="3" type="primary">Contig18547.g19704</name>
    <name evidence="3" type="ORF">STYLEM_5968</name>
</gene>
<accession>A0A078A406</accession>
<feature type="coiled-coil region" evidence="1">
    <location>
        <begin position="301"/>
        <end position="356"/>
    </location>
</feature>
<evidence type="ECO:0000313" key="3">
    <source>
        <dbReference type="EMBL" id="CDW77003.1"/>
    </source>
</evidence>
<evidence type="ECO:0000256" key="2">
    <source>
        <dbReference type="SAM" id="MobiDB-lite"/>
    </source>
</evidence>
<feature type="coiled-coil region" evidence="1">
    <location>
        <begin position="206"/>
        <end position="240"/>
    </location>
</feature>
<keyword evidence="4" id="KW-1185">Reference proteome</keyword>
<feature type="coiled-coil region" evidence="1">
    <location>
        <begin position="739"/>
        <end position="854"/>
    </location>
</feature>
<name>A0A078A406_STYLE</name>
<feature type="region of interest" description="Disordered" evidence="2">
    <location>
        <begin position="604"/>
        <end position="630"/>
    </location>
</feature>
<dbReference type="InParanoid" id="A0A078A406"/>
<proteinExistence type="predicted"/>
<feature type="region of interest" description="Disordered" evidence="2">
    <location>
        <begin position="46"/>
        <end position="74"/>
    </location>
</feature>
<protein>
    <submittedName>
        <fullName evidence="3">Uncharacterized protein</fullName>
    </submittedName>
</protein>
<sequence length="864" mass="102015">MKNFFLNVFEQPKKEKSKTRLEEVFERKLEKEIQQHQQAKVCFTEPDKHDMNSQGSKITRKTSNHNQHYHNQDDDQPVVKLLNPLASRGPGGVPLSVAEQARQRDLLLQEGAFRRLIIDENLQYQFEQRLDEIERLQKTQNYALYEKDYEIFDKSKMQHKIVFDAIDHLQATKQIQKELDSRKQDYKTYIKSQINRQKPLYTEENYHIIYEEAANLKSQLDEVSEELSELQGRYFQLESLSKSQGLEIDYLREQLTKTTADYEQNTRLARSFKTKLTLARRQNEELTQMKNQEIYKYFNDSELQQSKIEQLNQQIENLMQQNVEQEKLNQKLTNQIEEHKMKKRLKRRKLRELEEMQIDIDQKMCRTLHFLLKGKAIMKLTTEFLTFREYSDLGAINKRFYRDLRGSIGAKSCMHYIKIRHIDQQPQYTIQYKYNVGGGSIAQKLNPNMLSPMVGNQMLCENDISFNSNRSGGQGRMHNYSIASSAGMMGNTMDIMQYANNVSQTELQKLQNDERVKYCISKYINEDHKVALQCEATIQRASSLLISYAQAVFTEDEIIQMKKQSALEDSYDTSFDVPHQQSEATQVVKSSIKQSFGSIMNIFGSNNNNNSSSQNRGTVTSKKQNQPQINSSHIITTSNMYGKDVNSSMFQADQTTQPQNSTILENQIRQGFFLHFKNSEDVYKYLVKVGTVLIVEKDKITQLFKRIQHSYSELFYHGRILYRECKDLELLKDYFKMRLSYLKQKLNVTEKEKDELEKSIKKEREKKEEFFKKSNMMEKRCLEAQAELVSHRQKSYKFDDQNKRLEKKLRDLENEYQENRERLEGENLALRQMYEKMASQKDQLQRALSQYEKFLISTLAKSMN</sequence>
<dbReference type="Proteomes" id="UP000039865">
    <property type="component" value="Unassembled WGS sequence"/>
</dbReference>
<dbReference type="EMBL" id="CCKQ01005742">
    <property type="protein sequence ID" value="CDW77003.1"/>
    <property type="molecule type" value="Genomic_DNA"/>
</dbReference>
<reference evidence="3 4" key="1">
    <citation type="submission" date="2014-06" db="EMBL/GenBank/DDBJ databases">
        <authorList>
            <person name="Swart Estienne"/>
        </authorList>
    </citation>
    <scope>NUCLEOTIDE SEQUENCE [LARGE SCALE GENOMIC DNA]</scope>
    <source>
        <strain evidence="3 4">130c</strain>
    </source>
</reference>
<feature type="compositionally biased region" description="Low complexity" evidence="2">
    <location>
        <begin position="605"/>
        <end position="615"/>
    </location>
</feature>
<keyword evidence="1" id="KW-0175">Coiled coil</keyword>
<evidence type="ECO:0000256" key="1">
    <source>
        <dbReference type="SAM" id="Coils"/>
    </source>
</evidence>
<feature type="compositionally biased region" description="Polar residues" evidence="2">
    <location>
        <begin position="616"/>
        <end position="630"/>
    </location>
</feature>
<dbReference type="AlphaFoldDB" id="A0A078A406"/>
<evidence type="ECO:0000313" key="4">
    <source>
        <dbReference type="Proteomes" id="UP000039865"/>
    </source>
</evidence>
<organism evidence="3 4">
    <name type="scientific">Stylonychia lemnae</name>
    <name type="common">Ciliate</name>
    <dbReference type="NCBI Taxonomy" id="5949"/>
    <lineage>
        <taxon>Eukaryota</taxon>
        <taxon>Sar</taxon>
        <taxon>Alveolata</taxon>
        <taxon>Ciliophora</taxon>
        <taxon>Intramacronucleata</taxon>
        <taxon>Spirotrichea</taxon>
        <taxon>Stichotrichia</taxon>
        <taxon>Sporadotrichida</taxon>
        <taxon>Oxytrichidae</taxon>
        <taxon>Stylonychinae</taxon>
        <taxon>Stylonychia</taxon>
    </lineage>
</organism>